<dbReference type="Gene3D" id="3.50.50.60">
    <property type="entry name" value="FAD/NAD(P)-binding domain"/>
    <property type="match status" value="2"/>
</dbReference>
<keyword evidence="1" id="KW-0560">Oxidoreductase</keyword>
<dbReference type="Pfam" id="PF13738">
    <property type="entry name" value="Pyr_redox_3"/>
    <property type="match status" value="1"/>
</dbReference>
<dbReference type="AlphaFoldDB" id="A0A9Q5ND22"/>
<dbReference type="InterPro" id="IPR050982">
    <property type="entry name" value="Auxin_biosynth/cation_transpt"/>
</dbReference>
<evidence type="ECO:0000313" key="3">
    <source>
        <dbReference type="Proteomes" id="UP000757232"/>
    </source>
</evidence>
<dbReference type="PANTHER" id="PTHR43539:SF68">
    <property type="entry name" value="FLAVIN-BINDING MONOOXYGENASE-LIKE PROTEIN (AFU_ORTHOLOGUE AFUA_4G09220)"/>
    <property type="match status" value="1"/>
</dbReference>
<comment type="caution">
    <text evidence="2">The sequence shown here is derived from an EMBL/GenBank/DDBJ whole genome shotgun (WGS) entry which is preliminary data.</text>
</comment>
<dbReference type="Proteomes" id="UP000757232">
    <property type="component" value="Unassembled WGS sequence"/>
</dbReference>
<proteinExistence type="predicted"/>
<dbReference type="InterPro" id="IPR036188">
    <property type="entry name" value="FAD/NAD-bd_sf"/>
</dbReference>
<name>A0A9Q5ND22_SANBA</name>
<sequence length="661" mass="72981">MPFIARSRVRIPTPHVRRPPQTFRIVSRNMTSSVYSPKLTLPTLDRLRASEPDNVSPANVASDWLNRFAEVLTSTTSSHPRDSLDSLSELFLDDAVWKDILALTWDYRSLHGIDKIRALIDARSEPSGLSVSEIAADSFRAPVLRSPFPDLSWIQFGFDLKTNVGKGLGYARLVPTSDGKWKAYTLSTSLESLNGFDFQNVRNAAQEHAWREKQEQKMKFSDRDPTVLIVGAGHSGLELAANLAQMDVDCLVIDKNHQIGDNWRNRYEALCTHDPIWYDQFPFMQFPSTWPVYSPKDKLADWLECYAKSLDLNVRTSSSICSASWDETNNIWDVAIAQMDGSTRSMKVKHLVFATGLGGGRPVMPDVPGRDMFNGTVVHSSSFVSARDYKGKKAIVVGAGNSDKLESPQWNASHSRALKGHDIAQDFATHGIDVTMYQRSSVYVISMKALAAIVSGMYSENGPPLEVADRLTASLPNSVAQLLHQRVTAGIAASIDKDIRARLESVGFKLNMGPDNAGAVQAFLRTGGGYYVVIQDVGASSLIANGDIRLKSGGEIQEFTRTGLKFTDGVELNADIVVFATGFGDQREIANEVCSPEVAKALSPLWGIDSEGELRSAWRSSGHTQLYFAAGNFAMSRLYSHYLALQIKAQELGIFDERWSI</sequence>
<dbReference type="OrthoDB" id="74360at2759"/>
<evidence type="ECO:0000256" key="1">
    <source>
        <dbReference type="ARBA" id="ARBA00023002"/>
    </source>
</evidence>
<gene>
    <name evidence="2" type="ORF">A7U60_g3498</name>
</gene>
<evidence type="ECO:0000313" key="2">
    <source>
        <dbReference type="EMBL" id="OCB89299.1"/>
    </source>
</evidence>
<protein>
    <submittedName>
        <fullName evidence="2">FAD/NAD-binding domain-containing protein</fullName>
    </submittedName>
</protein>
<organism evidence="2 3">
    <name type="scientific">Sanghuangporus baumii</name>
    <name type="common">Phellinus baumii</name>
    <dbReference type="NCBI Taxonomy" id="108892"/>
    <lineage>
        <taxon>Eukaryota</taxon>
        <taxon>Fungi</taxon>
        <taxon>Dikarya</taxon>
        <taxon>Basidiomycota</taxon>
        <taxon>Agaricomycotina</taxon>
        <taxon>Agaricomycetes</taxon>
        <taxon>Hymenochaetales</taxon>
        <taxon>Hymenochaetaceae</taxon>
        <taxon>Sanghuangporus</taxon>
    </lineage>
</organism>
<dbReference type="SUPFAM" id="SSF51905">
    <property type="entry name" value="FAD/NAD(P)-binding domain"/>
    <property type="match status" value="1"/>
</dbReference>
<dbReference type="PANTHER" id="PTHR43539">
    <property type="entry name" value="FLAVIN-BINDING MONOOXYGENASE-LIKE PROTEIN (AFU_ORTHOLOGUE AFUA_4G09220)"/>
    <property type="match status" value="1"/>
</dbReference>
<dbReference type="EMBL" id="LNZH02000158">
    <property type="protein sequence ID" value="OCB89299.1"/>
    <property type="molecule type" value="Genomic_DNA"/>
</dbReference>
<dbReference type="GO" id="GO:0050660">
    <property type="term" value="F:flavin adenine dinucleotide binding"/>
    <property type="evidence" value="ECO:0007669"/>
    <property type="project" value="TreeGrafter"/>
</dbReference>
<reference evidence="2" key="1">
    <citation type="submission" date="2016-06" db="EMBL/GenBank/DDBJ databases">
        <title>Draft Genome sequence of the fungus Inonotus baumii.</title>
        <authorList>
            <person name="Zhu H."/>
            <person name="Lin W."/>
        </authorList>
    </citation>
    <scope>NUCLEOTIDE SEQUENCE</scope>
    <source>
        <strain evidence="2">821</strain>
    </source>
</reference>
<keyword evidence="3" id="KW-1185">Reference proteome</keyword>
<dbReference type="GO" id="GO:0004497">
    <property type="term" value="F:monooxygenase activity"/>
    <property type="evidence" value="ECO:0007669"/>
    <property type="project" value="TreeGrafter"/>
</dbReference>
<accession>A0A9Q5ND22</accession>